<proteinExistence type="predicted"/>
<protein>
    <recommendedName>
        <fullName evidence="2">CRIB domain-containing protein</fullName>
    </recommendedName>
</protein>
<accession>A0ABQ9ULU5</accession>
<feature type="domain" description="CRIB" evidence="2">
    <location>
        <begin position="11"/>
        <end position="24"/>
    </location>
</feature>
<dbReference type="InterPro" id="IPR000095">
    <property type="entry name" value="CRIB_dom"/>
</dbReference>
<dbReference type="InterPro" id="IPR036936">
    <property type="entry name" value="CRIB_dom_sf"/>
</dbReference>
<evidence type="ECO:0000259" key="2">
    <source>
        <dbReference type="PROSITE" id="PS50108"/>
    </source>
</evidence>
<evidence type="ECO:0000313" key="3">
    <source>
        <dbReference type="EMBL" id="KAK2098036.1"/>
    </source>
</evidence>
<dbReference type="Pfam" id="PF00786">
    <property type="entry name" value="PBD"/>
    <property type="match status" value="1"/>
</dbReference>
<evidence type="ECO:0000313" key="4">
    <source>
        <dbReference type="Proteomes" id="UP001266305"/>
    </source>
</evidence>
<evidence type="ECO:0000256" key="1">
    <source>
        <dbReference type="SAM" id="MobiDB-lite"/>
    </source>
</evidence>
<keyword evidence="4" id="KW-1185">Reference proteome</keyword>
<dbReference type="PROSITE" id="PS50108">
    <property type="entry name" value="CRIB"/>
    <property type="match status" value="1"/>
</dbReference>
<feature type="non-terminal residue" evidence="3">
    <location>
        <position position="67"/>
    </location>
</feature>
<feature type="region of interest" description="Disordered" evidence="1">
    <location>
        <begin position="32"/>
        <end position="51"/>
    </location>
</feature>
<name>A0ABQ9ULU5_SAGOE</name>
<reference evidence="3 4" key="1">
    <citation type="submission" date="2023-05" db="EMBL/GenBank/DDBJ databases">
        <title>B98-5 Cell Line De Novo Hybrid Assembly: An Optical Mapping Approach.</title>
        <authorList>
            <person name="Kananen K."/>
            <person name="Auerbach J.A."/>
            <person name="Kautto E."/>
            <person name="Blachly J.S."/>
        </authorList>
    </citation>
    <scope>NUCLEOTIDE SEQUENCE [LARGE SCALE GENOMIC DNA]</scope>
    <source>
        <strain evidence="3">B95-8</strain>
        <tissue evidence="3">Cell line</tissue>
    </source>
</reference>
<dbReference type="SMART" id="SM00285">
    <property type="entry name" value="PBD"/>
    <property type="match status" value="1"/>
</dbReference>
<dbReference type="Gene3D" id="3.90.810.10">
    <property type="entry name" value="CRIB domain"/>
    <property type="match status" value="1"/>
</dbReference>
<comment type="caution">
    <text evidence="3">The sequence shown here is derived from an EMBL/GenBank/DDBJ whole genome shotgun (WGS) entry which is preliminary data.</text>
</comment>
<dbReference type="Proteomes" id="UP001266305">
    <property type="component" value="Unassembled WGS sequence"/>
</dbReference>
<dbReference type="EMBL" id="JASSZA010000011">
    <property type="protein sequence ID" value="KAK2098036.1"/>
    <property type="molecule type" value="Genomic_DNA"/>
</dbReference>
<sequence>MFGKRKKRVEISAPSNFEHCVHMDFNQHEQKLTGYPPVAEPDGGVGSPAQAPHRHFLYHLHPAQGPQ</sequence>
<organism evidence="3 4">
    <name type="scientific">Saguinus oedipus</name>
    <name type="common">Cotton-top tamarin</name>
    <name type="synonym">Oedipomidas oedipus</name>
    <dbReference type="NCBI Taxonomy" id="9490"/>
    <lineage>
        <taxon>Eukaryota</taxon>
        <taxon>Metazoa</taxon>
        <taxon>Chordata</taxon>
        <taxon>Craniata</taxon>
        <taxon>Vertebrata</taxon>
        <taxon>Euteleostomi</taxon>
        <taxon>Mammalia</taxon>
        <taxon>Eutheria</taxon>
        <taxon>Euarchontoglires</taxon>
        <taxon>Primates</taxon>
        <taxon>Haplorrhini</taxon>
        <taxon>Platyrrhini</taxon>
        <taxon>Cebidae</taxon>
        <taxon>Callitrichinae</taxon>
        <taxon>Saguinus</taxon>
    </lineage>
</organism>
<gene>
    <name evidence="3" type="ORF">P7K49_023487</name>
</gene>